<evidence type="ECO:0000313" key="6">
    <source>
        <dbReference type="Proteomes" id="UP001570511"/>
    </source>
</evidence>
<sequence length="218" mass="24532">MRYLTVLLEPTDGGAFHPLGDELTAEPSIERRAIHRVELLADDTVLLLAEASGSQERYEEIMSASPYVIEYLTAGDDRWLAVSQFEPTETVRRALALQRDSFLMIETPIRFTAEDNLKITYLGTEETFRRLSEYADEMDSVTVEILSMGEYEASDSPFGRMLTARQEEVLEAAVDLGYYSEPRRASLEDVGAAVGISPGTVGEHLRKVEARVFREMVR</sequence>
<reference evidence="5 6" key="1">
    <citation type="submission" date="2024-08" db="EMBL/GenBank/DDBJ databases">
        <title>Halobellus sp. MBLA0158 whole genome sequence.</title>
        <authorList>
            <person name="Hwang C.Y."/>
            <person name="Cho E.-S."/>
            <person name="Seo M.-J."/>
        </authorList>
    </citation>
    <scope>NUCLEOTIDE SEQUENCE [LARGE SCALE GENOMIC DNA]</scope>
    <source>
        <strain evidence="5 6">MBLA0158</strain>
    </source>
</reference>
<dbReference type="EMBL" id="JBGNYA010000001">
    <property type="protein sequence ID" value="MFA1611066.1"/>
    <property type="molecule type" value="Genomic_DNA"/>
</dbReference>
<dbReference type="AlphaFoldDB" id="A0ABD5MG95"/>
<comment type="caution">
    <text evidence="5">The sequence shown here is derived from an EMBL/GenBank/DDBJ whole genome shotgun (WGS) entry which is preliminary data.</text>
</comment>
<dbReference type="InterPro" id="IPR007050">
    <property type="entry name" value="HTH_bacterioopsin"/>
</dbReference>
<keyword evidence="6" id="KW-1185">Reference proteome</keyword>
<keyword evidence="1" id="KW-0805">Transcription regulation</keyword>
<protein>
    <submittedName>
        <fullName evidence="5">Helix-turn-helix domain-containing protein</fullName>
    </submittedName>
</protein>
<evidence type="ECO:0000313" key="5">
    <source>
        <dbReference type="EMBL" id="MFA1611066.1"/>
    </source>
</evidence>
<evidence type="ECO:0000256" key="1">
    <source>
        <dbReference type="ARBA" id="ARBA00023015"/>
    </source>
</evidence>
<proteinExistence type="predicted"/>
<dbReference type="Pfam" id="PF24278">
    <property type="entry name" value="HVO_0513_N"/>
    <property type="match status" value="1"/>
</dbReference>
<evidence type="ECO:0000259" key="4">
    <source>
        <dbReference type="Pfam" id="PF24278"/>
    </source>
</evidence>
<dbReference type="InterPro" id="IPR056493">
    <property type="entry name" value="HVO_0513_N"/>
</dbReference>
<dbReference type="RefSeq" id="WP_372389075.1">
    <property type="nucleotide sequence ID" value="NZ_JBGNYA010000001.1"/>
</dbReference>
<name>A0ABD5MG95_9EURY</name>
<accession>A0ABD5MG95</accession>
<feature type="domain" description="HVO-0513-like N-terminal" evidence="4">
    <location>
        <begin position="17"/>
        <end position="151"/>
    </location>
</feature>
<dbReference type="Pfam" id="PF04967">
    <property type="entry name" value="HTH_10"/>
    <property type="match status" value="1"/>
</dbReference>
<feature type="domain" description="HTH bat-type" evidence="3">
    <location>
        <begin position="162"/>
        <end position="213"/>
    </location>
</feature>
<evidence type="ECO:0000259" key="3">
    <source>
        <dbReference type="Pfam" id="PF04967"/>
    </source>
</evidence>
<dbReference type="PANTHER" id="PTHR34236:SF1">
    <property type="entry name" value="DIMETHYL SULFOXIDE REDUCTASE TRANSCRIPTIONAL ACTIVATOR"/>
    <property type="match status" value="1"/>
</dbReference>
<dbReference type="Proteomes" id="UP001570511">
    <property type="component" value="Unassembled WGS sequence"/>
</dbReference>
<keyword evidence="2" id="KW-0804">Transcription</keyword>
<gene>
    <name evidence="5" type="ORF">OS889_08625</name>
</gene>
<evidence type="ECO:0000256" key="2">
    <source>
        <dbReference type="ARBA" id="ARBA00023163"/>
    </source>
</evidence>
<dbReference type="PANTHER" id="PTHR34236">
    <property type="entry name" value="DIMETHYL SULFOXIDE REDUCTASE TRANSCRIPTIONAL ACTIVATOR"/>
    <property type="match status" value="1"/>
</dbReference>
<organism evidence="5 6">
    <name type="scientific">Halobellus rubicundus</name>
    <dbReference type="NCBI Taxonomy" id="2996466"/>
    <lineage>
        <taxon>Archaea</taxon>
        <taxon>Methanobacteriati</taxon>
        <taxon>Methanobacteriota</taxon>
        <taxon>Stenosarchaea group</taxon>
        <taxon>Halobacteria</taxon>
        <taxon>Halobacteriales</taxon>
        <taxon>Haloferacaceae</taxon>
        <taxon>Halobellus</taxon>
    </lineage>
</organism>